<keyword evidence="1" id="KW-0012">Acyltransferase</keyword>
<dbReference type="Gene3D" id="1.10.246.230">
    <property type="match status" value="1"/>
</dbReference>
<dbReference type="PRINTS" id="PR01210">
    <property type="entry name" value="GGTRANSPTASE"/>
</dbReference>
<dbReference type="EMBL" id="JAUQUB010000002">
    <property type="protein sequence ID" value="MDO7882794.1"/>
    <property type="molecule type" value="Genomic_DNA"/>
</dbReference>
<dbReference type="SUPFAM" id="SSF56235">
    <property type="entry name" value="N-terminal nucleophile aminohydrolases (Ntn hydrolases)"/>
    <property type="match status" value="1"/>
</dbReference>
<dbReference type="InterPro" id="IPR052896">
    <property type="entry name" value="GGT-like_enzyme"/>
</dbReference>
<organism evidence="1 2">
    <name type="scientific">Antiquaquibacter soli</name>
    <dbReference type="NCBI Taxonomy" id="3064523"/>
    <lineage>
        <taxon>Bacteria</taxon>
        <taxon>Bacillati</taxon>
        <taxon>Actinomycetota</taxon>
        <taxon>Actinomycetes</taxon>
        <taxon>Micrococcales</taxon>
        <taxon>Microbacteriaceae</taxon>
        <taxon>Antiquaquibacter</taxon>
    </lineage>
</organism>
<dbReference type="InterPro" id="IPR029055">
    <property type="entry name" value="Ntn_hydrolases_N"/>
</dbReference>
<dbReference type="EC" id="2.3.2.2" evidence="1"/>
<dbReference type="Pfam" id="PF01019">
    <property type="entry name" value="G_glu_transpept"/>
    <property type="match status" value="1"/>
</dbReference>
<dbReference type="Proteomes" id="UP001241072">
    <property type="component" value="Unassembled WGS sequence"/>
</dbReference>
<accession>A0ABT9BPA5</accession>
<dbReference type="InterPro" id="IPR043137">
    <property type="entry name" value="GGT_ssub_C"/>
</dbReference>
<proteinExistence type="predicted"/>
<sequence>MTIDTGLSTRSGIALPKGSGMGGGIVSGVFEQAESMRPTIYGERWAIVGGHPLVSEVGAEILRRGGNAIDAGVAAGFASNVVQVEMCNLGGIAPILVREAGSPEVQAIAGIGTWGASADLATIRDAYDGALPLGGVPSIVPGAVSGWLTALSRFGTMELPDVIGAAVELARDGFLLDPRTASHLARMGAGFSRWESSTAVYQPDGAPLEAGDRLVQPALATTLQRLSDAASDARAAGASREDAIEAAHALFYRGDIAETIAAFVAERGGYLTTDDLAGFRADVTPAPSVRFGDWDVHVTPTWSQGLVIAQALGVLERRGIRGIADGSVEYAHEVVEALKLAFSERERAYGDPRYTTETADELLADEHLAALAAMVGERALPNLPTVAQAGPKLPSTTAIVVVDAAGGAFSSSPSDTIDGAPVIPELGIICSPRGVQSRLVEGHPNALRAGGRPCVTPAAVIALGAGPGAGADDIWAAACPGGDVIVQAIVQAMLQHDVYGKSPQAAVEAPRLFGSSYPGGFHPHPVGESLVFVEAGFGEEVAAGLQERGHEIIDWPANEFDAGSVQTIVSTSTPTGSRVLAAGADSRRTAYAQAR</sequence>
<evidence type="ECO:0000313" key="2">
    <source>
        <dbReference type="Proteomes" id="UP001241072"/>
    </source>
</evidence>
<keyword evidence="2" id="KW-1185">Reference proteome</keyword>
<protein>
    <submittedName>
        <fullName evidence="1">Gamma-glutamyltransferase</fullName>
        <ecNumber evidence="1">2.3.2.2</ecNumber>
    </submittedName>
</protein>
<evidence type="ECO:0000313" key="1">
    <source>
        <dbReference type="EMBL" id="MDO7882794.1"/>
    </source>
</evidence>
<dbReference type="GO" id="GO:0103068">
    <property type="term" value="F:leukotriene C4 gamma-glutamyl transferase activity"/>
    <property type="evidence" value="ECO:0007669"/>
    <property type="project" value="UniProtKB-EC"/>
</dbReference>
<name>A0ABT9BPA5_9MICO</name>
<dbReference type="PANTHER" id="PTHR43881">
    <property type="entry name" value="GAMMA-GLUTAMYLTRANSPEPTIDASE (AFU_ORTHOLOGUE AFUA_4G13580)"/>
    <property type="match status" value="1"/>
</dbReference>
<reference evidence="1 2" key="1">
    <citation type="submission" date="2023-07" db="EMBL/GenBank/DDBJ databases">
        <title>Protaetiibacter sp. nov WY-16 isolated from soil.</title>
        <authorList>
            <person name="Liu B."/>
            <person name="Wan Y."/>
        </authorList>
    </citation>
    <scope>NUCLEOTIDE SEQUENCE [LARGE SCALE GENOMIC DNA]</scope>
    <source>
        <strain evidence="1 2">WY-16</strain>
    </source>
</reference>
<dbReference type="Gene3D" id="3.60.20.40">
    <property type="match status" value="1"/>
</dbReference>
<dbReference type="PANTHER" id="PTHR43881:SF1">
    <property type="entry name" value="GAMMA-GLUTAMYLTRANSPEPTIDASE (AFU_ORTHOLOGUE AFUA_4G13580)"/>
    <property type="match status" value="1"/>
</dbReference>
<gene>
    <name evidence="1" type="ORF">Q5716_11215</name>
</gene>
<comment type="caution">
    <text evidence="1">The sequence shown here is derived from an EMBL/GenBank/DDBJ whole genome shotgun (WGS) entry which is preliminary data.</text>
</comment>
<keyword evidence="1" id="KW-0808">Transferase</keyword>
<dbReference type="RefSeq" id="WP_305003226.1">
    <property type="nucleotide sequence ID" value="NZ_JAUQUB010000002.1"/>
</dbReference>